<accession>A0ACC0YKK7</accession>
<proteinExistence type="predicted"/>
<gene>
    <name evidence="1" type="ORF">Pint_23313</name>
</gene>
<name>A0ACC0YKK7_9ROSI</name>
<organism evidence="1 2">
    <name type="scientific">Pistacia integerrima</name>
    <dbReference type="NCBI Taxonomy" id="434235"/>
    <lineage>
        <taxon>Eukaryota</taxon>
        <taxon>Viridiplantae</taxon>
        <taxon>Streptophyta</taxon>
        <taxon>Embryophyta</taxon>
        <taxon>Tracheophyta</taxon>
        <taxon>Spermatophyta</taxon>
        <taxon>Magnoliopsida</taxon>
        <taxon>eudicotyledons</taxon>
        <taxon>Gunneridae</taxon>
        <taxon>Pentapetalae</taxon>
        <taxon>rosids</taxon>
        <taxon>malvids</taxon>
        <taxon>Sapindales</taxon>
        <taxon>Anacardiaceae</taxon>
        <taxon>Pistacia</taxon>
    </lineage>
</organism>
<dbReference type="Proteomes" id="UP001163603">
    <property type="component" value="Chromosome 6"/>
</dbReference>
<comment type="caution">
    <text evidence="1">The sequence shown here is derived from an EMBL/GenBank/DDBJ whole genome shotgun (WGS) entry which is preliminary data.</text>
</comment>
<dbReference type="EMBL" id="CM047741">
    <property type="protein sequence ID" value="KAJ0038577.1"/>
    <property type="molecule type" value="Genomic_DNA"/>
</dbReference>
<evidence type="ECO:0000313" key="1">
    <source>
        <dbReference type="EMBL" id="KAJ0038577.1"/>
    </source>
</evidence>
<reference evidence="2" key="1">
    <citation type="journal article" date="2023" name="G3 (Bethesda)">
        <title>Genome assembly and association tests identify interacting loci associated with vigor, precocity, and sex in interspecific pistachio rootstocks.</title>
        <authorList>
            <person name="Palmer W."/>
            <person name="Jacygrad E."/>
            <person name="Sagayaradj S."/>
            <person name="Cavanaugh K."/>
            <person name="Han R."/>
            <person name="Bertier L."/>
            <person name="Beede B."/>
            <person name="Kafkas S."/>
            <person name="Golino D."/>
            <person name="Preece J."/>
            <person name="Michelmore R."/>
        </authorList>
    </citation>
    <scope>NUCLEOTIDE SEQUENCE [LARGE SCALE GENOMIC DNA]</scope>
</reference>
<sequence>MDLPNQNNGYESPRQTEYQNLSSQSTTLPLVGNKFPVTLDTMSEKQLIVALEGTAAMGPFWHTIVSDYLEKIISC</sequence>
<evidence type="ECO:0000313" key="2">
    <source>
        <dbReference type="Proteomes" id="UP001163603"/>
    </source>
</evidence>
<protein>
    <submittedName>
        <fullName evidence="1">Uncharacterized protein</fullName>
    </submittedName>
</protein>
<keyword evidence="2" id="KW-1185">Reference proteome</keyword>